<feature type="compositionally biased region" description="Low complexity" evidence="1">
    <location>
        <begin position="29"/>
        <end position="46"/>
    </location>
</feature>
<feature type="region of interest" description="Disordered" evidence="1">
    <location>
        <begin position="1239"/>
        <end position="1392"/>
    </location>
</feature>
<feature type="region of interest" description="Disordered" evidence="1">
    <location>
        <begin position="1054"/>
        <end position="1093"/>
    </location>
</feature>
<evidence type="ECO:0000313" key="3">
    <source>
        <dbReference type="Proteomes" id="UP000414136"/>
    </source>
</evidence>
<feature type="region of interest" description="Disordered" evidence="1">
    <location>
        <begin position="831"/>
        <end position="861"/>
    </location>
</feature>
<feature type="compositionally biased region" description="Low complexity" evidence="1">
    <location>
        <begin position="1281"/>
        <end position="1300"/>
    </location>
</feature>
<feature type="compositionally biased region" description="Pro residues" evidence="1">
    <location>
        <begin position="1361"/>
        <end position="1383"/>
    </location>
</feature>
<accession>A0A5E4ZLM5</accession>
<keyword evidence="3" id="KW-1185">Reference proteome</keyword>
<feature type="compositionally biased region" description="Basic and acidic residues" evidence="1">
    <location>
        <begin position="1323"/>
        <end position="1333"/>
    </location>
</feature>
<gene>
    <name evidence="2" type="ORF">PCA31118_00482</name>
</gene>
<feature type="region of interest" description="Disordered" evidence="1">
    <location>
        <begin position="20"/>
        <end position="47"/>
    </location>
</feature>
<feature type="compositionally biased region" description="Pro residues" evidence="1">
    <location>
        <begin position="1345"/>
        <end position="1354"/>
    </location>
</feature>
<sequence length="2165" mass="231852">MQISVSPRVSWLTPTATAAVDLPPPARESSQATSATPATPATMATSVPRKLADKDWRARVVYGLMCLPPDHWGPVSSALAFQLLDRRDACTDAGEQAGLRSLAVAMARTGFVVREGTLPAIVYRDGRFGADTGMSARWTGVASLYDGLLCAVLESVLAPDVADLELPMLSALPGLWAELAVDDPTFAVAAWQRQLAGNRPTFTPPAPVGLRDVAWKCLPVMAGAAGLAAGLTYHFAAGALHASTKSVHAETSSSSTKLAKVSQVRRLWSTYGPMVGALTAGTCEAAALARLCAAGPSERDALALQRAQCLSAYALLLPALTATELRRLVTALGPAFAEMDVFEVVDLLKRRLGTMDARTPSDIFSLVDWPDFLRKSRARRRPHLRAEIPGWVRAVEAVAALTQVMDVRALGSRVVRAIGATGAPRRLPARLVRSAALPIRDLHRNVVKRWPDELVLRRMQHEPTAIVPTQWRMGGAMASEAHPWTVSALRYQPNHRRPAPNRVDLPRSPPSAGGGTHAFAPMSGNRSLSLDQMLAVIESTQWGESPAAAMENYRNEVRASISKDMSVVLRKRYPREGFGHGAVLPWNATVEVTYKEYGRSADADRFSFSAGVSTTRTFSILDVALGHHYLPESGFNFARREVTSVQVVDDAAKKLLAAVNNDAFRHALIEHDREQLAAMETSVELRTAFESYVQDMFVGLLMNATTSAWERQLPPGSRVSKVGHGGRPWHQLGGTHQRFRVGYDAVWVMSFDEEILPGLLAASSPDGKSVLLMSIRHGTTFGWRPGMEMSDALRAFLHAHLSTKQKLKASSPLRHDAFRFRIEAPPVVSNRPCVADGESGKRGEQGEQGEGKERVASDGGASTRAGAAGVLYDGLSFAPSFRFVNCPSPKRELWFAKLRRAAQERDLLIVTSEWRAQHRATDLRHMVHHRLTLVSPATTAAFRGLGRAGIAMSIAFELGSRVSYAAAPAANAPTTRADVEELERIQHDISLSRSLAALLRIPNVRTLDALADWLIKHSAQTASVMQIWDAFMAAWPSIAQRRRDFANQVRLMAQGEPQQGGTTKDVTRTGAAKGRQRKPMISPADPMHDAATGPLPHSWRSISVIKRSWNLMTDGETTVPLDDGERHVDRYLGATRLQVTSARQVKRLPEGYGFALTGSDGTMFFAGVTGGHGKLLGMGVNDTLATAHDRTFFPTDGIEQIDSRGMTFSDGGFQWGPITGLMYVEALSDRMPEARHLVSHTASDRAEPTPTPMPEASSSVTAESTTPHASVPPTVPPTVLPKPFTTPASAAGTSSTRRGAVTTTTKRMTPAPRRMYVPPAPHAKHDGAERHEPPTPSGANGHFKAPPPHAPYLPPSTNVLPTPPSTRAPHLPPPPHAPNPLPTPLGAYGPTTERDSYVTHTRHVSHGPYVPPAPHAPPSMKRGKPEVVIPTSAVPMVSPRGRHPIPIARGKRAHDAWETFVDMWNAREGRVTMDVDMAGLSPNATSFAYPGAARPTVASNSPMARGGIGHAATSAATVAALWRTPDFRAALTEDIVSVRRGLLLWHLAHMLPPHRDLMLGALKGHDALRSVLVNGTRLPGALGVCNAMGGVLLSLTNGQAVSLSMGAVECAYECAAEGGNEAANEGRNGTPNEGDTHARVLAFVARHARDIDLRGRNAAAVTLEEASPGDPVVRMIDDLRDLVIRSIQDGSSLDAGVATLARRAATAMSAANASALIAAISGAPTTGTPLSQDVVYLNDPAGGAQNAPSLALARNIGTAIREFSGDIFTTMSADPDADATDATEKQDIVAFVAGFVEQVNRCRVIARVHDDIANLVESGMGNADFAGAMLGAGVGLQDGKFGAAISAVWRQLPGDRWFNPRQRGAPQLLALRGVDGLRNVPRGYRVFVGTDLESAPGSQGSPESNDCDDMLSLGNGRFAVASNVGTLAEPRFALTVADLTQGGAGIVGPVNDTVWQRDGAIVRLWVQSDAPGLFAEPLAPVLRNGALDANAFADQLLAHPNVTALRLQRTGAAPWRLDGALRSLLATVAEKLGNHGVTEVNYRVIVAWSAPDQFRPSVSFALVGEAPVAWITSGNVGRAVTDLFARQVLGDAATLAQDVCIASEHDWQQVYRRHANGRCVKYFDFSTADDALLAAEDFIVVPGGLAGDFRPNGVLLCAPTWRSAR</sequence>
<organism evidence="2 3">
    <name type="scientific">Pandoraea captiosa</name>
    <dbReference type="NCBI Taxonomy" id="2508302"/>
    <lineage>
        <taxon>Bacteria</taxon>
        <taxon>Pseudomonadati</taxon>
        <taxon>Pseudomonadota</taxon>
        <taxon>Betaproteobacteria</taxon>
        <taxon>Burkholderiales</taxon>
        <taxon>Burkholderiaceae</taxon>
        <taxon>Pandoraea</taxon>
    </lineage>
</organism>
<protein>
    <submittedName>
        <fullName evidence="2">Uncharacterized protein</fullName>
    </submittedName>
</protein>
<evidence type="ECO:0000313" key="2">
    <source>
        <dbReference type="EMBL" id="VVE61160.1"/>
    </source>
</evidence>
<dbReference type="EMBL" id="CABPSQ010000001">
    <property type="protein sequence ID" value="VVE61160.1"/>
    <property type="molecule type" value="Genomic_DNA"/>
</dbReference>
<dbReference type="Proteomes" id="UP000414136">
    <property type="component" value="Unassembled WGS sequence"/>
</dbReference>
<dbReference type="RefSeq" id="WP_150622601.1">
    <property type="nucleotide sequence ID" value="NZ_CABPSQ010000001.1"/>
</dbReference>
<name>A0A5E4ZLM5_9BURK</name>
<evidence type="ECO:0000256" key="1">
    <source>
        <dbReference type="SAM" id="MobiDB-lite"/>
    </source>
</evidence>
<proteinExistence type="predicted"/>
<dbReference type="OrthoDB" id="8931957at2"/>
<dbReference type="PANTHER" id="PTHR24216">
    <property type="entry name" value="PAXILLIN-RELATED"/>
    <property type="match status" value="1"/>
</dbReference>
<feature type="region of interest" description="Disordered" evidence="1">
    <location>
        <begin position="495"/>
        <end position="517"/>
    </location>
</feature>
<dbReference type="Gene3D" id="3.10.670.10">
    <property type="entry name" value="Secreted effector protein ssei"/>
    <property type="match status" value="1"/>
</dbReference>
<reference evidence="2 3" key="1">
    <citation type="submission" date="2019-08" db="EMBL/GenBank/DDBJ databases">
        <authorList>
            <person name="Peeters C."/>
        </authorList>
    </citation>
    <scope>NUCLEOTIDE SEQUENCE [LARGE SCALE GENOMIC DNA]</scope>
    <source>
        <strain evidence="2 3">LMG 31118</strain>
    </source>
</reference>
<feature type="compositionally biased region" description="Low complexity" evidence="1">
    <location>
        <begin position="1255"/>
        <end position="1272"/>
    </location>
</feature>
<dbReference type="PANTHER" id="PTHR24216:SF65">
    <property type="entry name" value="PAXILLIN-LIKE PROTEIN 1"/>
    <property type="match status" value="1"/>
</dbReference>
<feature type="compositionally biased region" description="Basic and acidic residues" evidence="1">
    <location>
        <begin position="838"/>
        <end position="856"/>
    </location>
</feature>